<evidence type="ECO:0000313" key="7">
    <source>
        <dbReference type="Proteomes" id="UP001237642"/>
    </source>
</evidence>
<name>A0AAD8LVN2_9APIA</name>
<dbReference type="GO" id="GO:0005634">
    <property type="term" value="C:nucleus"/>
    <property type="evidence" value="ECO:0007669"/>
    <property type="project" value="UniProtKB-SubCell"/>
</dbReference>
<evidence type="ECO:0000256" key="4">
    <source>
        <dbReference type="ARBA" id="ARBA00023163"/>
    </source>
</evidence>
<keyword evidence="3" id="KW-0238">DNA-binding</keyword>
<dbReference type="PANTHER" id="PTHR45764:SF38">
    <property type="entry name" value="BZIP TRANSCRIPTION FACTOR 44"/>
    <property type="match status" value="1"/>
</dbReference>
<dbReference type="SUPFAM" id="SSF57959">
    <property type="entry name" value="Leucine zipper domain"/>
    <property type="match status" value="1"/>
</dbReference>
<comment type="subcellular location">
    <subcellularLocation>
        <location evidence="1">Nucleus</location>
    </subcellularLocation>
</comment>
<reference evidence="6" key="2">
    <citation type="submission" date="2023-05" db="EMBL/GenBank/DDBJ databases">
        <authorList>
            <person name="Schelkunov M.I."/>
        </authorList>
    </citation>
    <scope>NUCLEOTIDE SEQUENCE</scope>
    <source>
        <strain evidence="6">Hsosn_3</strain>
        <tissue evidence="6">Leaf</tissue>
    </source>
</reference>
<dbReference type="Proteomes" id="UP001237642">
    <property type="component" value="Unassembled WGS sequence"/>
</dbReference>
<keyword evidence="5" id="KW-0539">Nucleus</keyword>
<dbReference type="CDD" id="cd14702">
    <property type="entry name" value="bZIP_plant_GBF1"/>
    <property type="match status" value="1"/>
</dbReference>
<dbReference type="InterPro" id="IPR045314">
    <property type="entry name" value="bZIP_plant_GBF1"/>
</dbReference>
<keyword evidence="7" id="KW-1185">Reference proteome</keyword>
<reference evidence="6" key="1">
    <citation type="submission" date="2023-02" db="EMBL/GenBank/DDBJ databases">
        <title>Genome of toxic invasive species Heracleum sosnowskyi carries increased number of genes despite the absence of recent whole-genome duplications.</title>
        <authorList>
            <person name="Schelkunov M."/>
            <person name="Shtratnikova V."/>
            <person name="Makarenko M."/>
            <person name="Klepikova A."/>
            <person name="Omelchenko D."/>
            <person name="Novikova G."/>
            <person name="Obukhova E."/>
            <person name="Bogdanov V."/>
            <person name="Penin A."/>
            <person name="Logacheva M."/>
        </authorList>
    </citation>
    <scope>NUCLEOTIDE SEQUENCE</scope>
    <source>
        <strain evidence="6">Hsosn_3</strain>
        <tissue evidence="6">Leaf</tissue>
    </source>
</reference>
<proteinExistence type="predicted"/>
<evidence type="ECO:0008006" key="8">
    <source>
        <dbReference type="Google" id="ProtNLM"/>
    </source>
</evidence>
<evidence type="ECO:0000256" key="5">
    <source>
        <dbReference type="ARBA" id="ARBA00023242"/>
    </source>
</evidence>
<keyword evidence="4" id="KW-0804">Transcription</keyword>
<evidence type="ECO:0000256" key="1">
    <source>
        <dbReference type="ARBA" id="ARBA00004123"/>
    </source>
</evidence>
<evidence type="ECO:0000256" key="2">
    <source>
        <dbReference type="ARBA" id="ARBA00023015"/>
    </source>
</evidence>
<dbReference type="InterPro" id="IPR046347">
    <property type="entry name" value="bZIP_sf"/>
</dbReference>
<evidence type="ECO:0000313" key="6">
    <source>
        <dbReference type="EMBL" id="KAK1352230.1"/>
    </source>
</evidence>
<accession>A0AAD8LVN2</accession>
<protein>
    <recommendedName>
        <fullName evidence="8">BZIP domain-containing protein</fullName>
    </recommendedName>
</protein>
<sequence>MNPPTRVASVTSQNVVLQKPLTDPTKLLVYKSVCIDDTKSKLQDLQTLRSEKMQEIQKTFGTMVTNLAVGCIGAPPQNSRSEEDLKLLMDERKRKRMMISNRESARRQKKRKQMHLEYQMAKLNQLKTITDHISTSVSVTTALPQHDEKREWSSKLS</sequence>
<keyword evidence="2" id="KW-0805">Transcription regulation</keyword>
<organism evidence="6 7">
    <name type="scientific">Heracleum sosnowskyi</name>
    <dbReference type="NCBI Taxonomy" id="360622"/>
    <lineage>
        <taxon>Eukaryota</taxon>
        <taxon>Viridiplantae</taxon>
        <taxon>Streptophyta</taxon>
        <taxon>Embryophyta</taxon>
        <taxon>Tracheophyta</taxon>
        <taxon>Spermatophyta</taxon>
        <taxon>Magnoliopsida</taxon>
        <taxon>eudicotyledons</taxon>
        <taxon>Gunneridae</taxon>
        <taxon>Pentapetalae</taxon>
        <taxon>asterids</taxon>
        <taxon>campanulids</taxon>
        <taxon>Apiales</taxon>
        <taxon>Apiaceae</taxon>
        <taxon>Apioideae</taxon>
        <taxon>apioid superclade</taxon>
        <taxon>Tordylieae</taxon>
        <taxon>Tordyliinae</taxon>
        <taxon>Heracleum</taxon>
    </lineage>
</organism>
<gene>
    <name evidence="6" type="ORF">POM88_053494</name>
</gene>
<dbReference type="AlphaFoldDB" id="A0AAD8LVN2"/>
<evidence type="ECO:0000256" key="3">
    <source>
        <dbReference type="ARBA" id="ARBA00023125"/>
    </source>
</evidence>
<dbReference type="PANTHER" id="PTHR45764">
    <property type="entry name" value="BZIP TRANSCRIPTION FACTOR 44"/>
    <property type="match status" value="1"/>
</dbReference>
<comment type="caution">
    <text evidence="6">The sequence shown here is derived from an EMBL/GenBank/DDBJ whole genome shotgun (WGS) entry which is preliminary data.</text>
</comment>
<dbReference type="GO" id="GO:0000976">
    <property type="term" value="F:transcription cis-regulatory region binding"/>
    <property type="evidence" value="ECO:0007669"/>
    <property type="project" value="TreeGrafter"/>
</dbReference>
<dbReference type="GO" id="GO:0003700">
    <property type="term" value="F:DNA-binding transcription factor activity"/>
    <property type="evidence" value="ECO:0007669"/>
    <property type="project" value="InterPro"/>
</dbReference>
<dbReference type="GO" id="GO:0045893">
    <property type="term" value="P:positive regulation of DNA-templated transcription"/>
    <property type="evidence" value="ECO:0007669"/>
    <property type="project" value="TreeGrafter"/>
</dbReference>
<dbReference type="EMBL" id="JAUIZM010000018">
    <property type="protein sequence ID" value="KAK1352230.1"/>
    <property type="molecule type" value="Genomic_DNA"/>
</dbReference>